<dbReference type="EMBL" id="JAEAOA010000085">
    <property type="protein sequence ID" value="KAK3604810.1"/>
    <property type="molecule type" value="Genomic_DNA"/>
</dbReference>
<dbReference type="GO" id="GO:0003676">
    <property type="term" value="F:nucleic acid binding"/>
    <property type="evidence" value="ECO:0007669"/>
    <property type="project" value="InterPro"/>
</dbReference>
<dbReference type="Proteomes" id="UP001195483">
    <property type="component" value="Unassembled WGS sequence"/>
</dbReference>
<evidence type="ECO:0000313" key="7">
    <source>
        <dbReference type="EMBL" id="KAK3604810.1"/>
    </source>
</evidence>
<reference evidence="7" key="3">
    <citation type="submission" date="2023-05" db="EMBL/GenBank/DDBJ databases">
        <authorList>
            <person name="Smith C.H."/>
        </authorList>
    </citation>
    <scope>NUCLEOTIDE SEQUENCE</scope>
    <source>
        <strain evidence="7">CHS0354</strain>
        <tissue evidence="7">Mantle</tissue>
    </source>
</reference>
<comment type="similarity">
    <text evidence="6">Belongs to the MT-A70-like family.</text>
</comment>
<dbReference type="Gene3D" id="3.40.50.150">
    <property type="entry name" value="Vaccinia Virus protein VP39"/>
    <property type="match status" value="1"/>
</dbReference>
<keyword evidence="3" id="KW-0808">Transferase</keyword>
<dbReference type="Pfam" id="PF05063">
    <property type="entry name" value="MT-A70"/>
    <property type="match status" value="1"/>
</dbReference>
<evidence type="ECO:0000256" key="3">
    <source>
        <dbReference type="ARBA" id="ARBA00022679"/>
    </source>
</evidence>
<organism evidence="7 8">
    <name type="scientific">Potamilus streckersoni</name>
    <dbReference type="NCBI Taxonomy" id="2493646"/>
    <lineage>
        <taxon>Eukaryota</taxon>
        <taxon>Metazoa</taxon>
        <taxon>Spiralia</taxon>
        <taxon>Lophotrochozoa</taxon>
        <taxon>Mollusca</taxon>
        <taxon>Bivalvia</taxon>
        <taxon>Autobranchia</taxon>
        <taxon>Heteroconchia</taxon>
        <taxon>Palaeoheterodonta</taxon>
        <taxon>Unionida</taxon>
        <taxon>Unionoidea</taxon>
        <taxon>Unionidae</taxon>
        <taxon>Ambleminae</taxon>
        <taxon>Lampsilini</taxon>
        <taxon>Potamilus</taxon>
    </lineage>
</organism>
<dbReference type="AlphaFoldDB" id="A0AAE0T7P7"/>
<reference evidence="7" key="2">
    <citation type="journal article" date="2021" name="Genome Biol. Evol.">
        <title>Developing a high-quality reference genome for a parasitic bivalve with doubly uniparental inheritance (Bivalvia: Unionida).</title>
        <authorList>
            <person name="Smith C.H."/>
        </authorList>
    </citation>
    <scope>NUCLEOTIDE SEQUENCE</scope>
    <source>
        <strain evidence="7">CHS0354</strain>
        <tissue evidence="7">Mantle</tissue>
    </source>
</reference>
<evidence type="ECO:0000256" key="6">
    <source>
        <dbReference type="PROSITE-ProRule" id="PRU00489"/>
    </source>
</evidence>
<sequence>MEQKDLFGNDVQFNGRQKVISGYRIYDAEHKRRTVRNDLPSLYPDLPEKKYDIIYCDPPWDYGGKMQFDKSGRKDVNKNWEKNIFISAANFQYPTVITKDLMKIPIVEIAKNDCLLFMWVTSPHLEQGIQLGKAWGFEFRTVAFIWDKMVHNPGQYTLSYCEMCLVFKRGRIPSPRGSRNEKQLIRVPREQHSQKPIEVLKSIERMFPVQDKIELFARCKPEGWDVWGLDVREEYDDGVSPKEVLSLQ</sequence>
<dbReference type="GO" id="GO:0032259">
    <property type="term" value="P:methylation"/>
    <property type="evidence" value="ECO:0007669"/>
    <property type="project" value="UniProtKB-KW"/>
</dbReference>
<dbReference type="SUPFAM" id="SSF53335">
    <property type="entry name" value="S-adenosyl-L-methionine-dependent methyltransferases"/>
    <property type="match status" value="1"/>
</dbReference>
<keyword evidence="8" id="KW-1185">Reference proteome</keyword>
<protein>
    <recommendedName>
        <fullName evidence="1">mRNA m(6)A methyltransferase</fullName>
        <ecNumber evidence="1">2.1.1.348</ecNumber>
    </recommendedName>
</protein>
<evidence type="ECO:0000313" key="8">
    <source>
        <dbReference type="Proteomes" id="UP001195483"/>
    </source>
</evidence>
<reference evidence="7" key="1">
    <citation type="journal article" date="2021" name="Genome Biol. Evol.">
        <title>A High-Quality Reference Genome for a Parasitic Bivalve with Doubly Uniparental Inheritance (Bivalvia: Unionida).</title>
        <authorList>
            <person name="Smith C.H."/>
        </authorList>
    </citation>
    <scope>NUCLEOTIDE SEQUENCE</scope>
    <source>
        <strain evidence="7">CHS0354</strain>
    </source>
</reference>
<dbReference type="PANTHER" id="PTHR12829">
    <property type="entry name" value="N6-ADENOSINE-METHYLTRANSFERASE"/>
    <property type="match status" value="1"/>
</dbReference>
<dbReference type="InterPro" id="IPR002052">
    <property type="entry name" value="DNA_methylase_N6_adenine_CS"/>
</dbReference>
<evidence type="ECO:0000256" key="5">
    <source>
        <dbReference type="ARBA" id="ARBA00048957"/>
    </source>
</evidence>
<dbReference type="GO" id="GO:0001734">
    <property type="term" value="F:mRNA m(6)A methyltransferase activity"/>
    <property type="evidence" value="ECO:0007669"/>
    <property type="project" value="UniProtKB-EC"/>
</dbReference>
<dbReference type="PROSITE" id="PS51143">
    <property type="entry name" value="MT_A70"/>
    <property type="match status" value="1"/>
</dbReference>
<evidence type="ECO:0000256" key="1">
    <source>
        <dbReference type="ARBA" id="ARBA00012160"/>
    </source>
</evidence>
<name>A0AAE0T7P7_9BIVA</name>
<comment type="caution">
    <text evidence="7">The sequence shown here is derived from an EMBL/GenBank/DDBJ whole genome shotgun (WGS) entry which is preliminary data.</text>
</comment>
<dbReference type="InterPro" id="IPR029063">
    <property type="entry name" value="SAM-dependent_MTases_sf"/>
</dbReference>
<dbReference type="PANTHER" id="PTHR12829:SF7">
    <property type="entry name" value="N6-ADENOSINE-METHYLTRANSFERASE CATALYTIC SUBUNIT"/>
    <property type="match status" value="1"/>
</dbReference>
<accession>A0AAE0T7P7</accession>
<keyword evidence="2" id="KW-0489">Methyltransferase</keyword>
<gene>
    <name evidence="7" type="ORF">CHS0354_000472</name>
</gene>
<dbReference type="InterPro" id="IPR007757">
    <property type="entry name" value="MT-A70-like"/>
</dbReference>
<keyword evidence="4" id="KW-0949">S-adenosyl-L-methionine</keyword>
<comment type="catalytic activity">
    <reaction evidence="5">
        <text>an adenosine in mRNA + S-adenosyl-L-methionine = an N(6)-methyladenosine in mRNA + S-adenosyl-L-homocysteine + H(+)</text>
        <dbReference type="Rhea" id="RHEA:55584"/>
        <dbReference type="Rhea" id="RHEA-COMP:12414"/>
        <dbReference type="Rhea" id="RHEA-COMP:12417"/>
        <dbReference type="ChEBI" id="CHEBI:15378"/>
        <dbReference type="ChEBI" id="CHEBI:57856"/>
        <dbReference type="ChEBI" id="CHEBI:59789"/>
        <dbReference type="ChEBI" id="CHEBI:74411"/>
        <dbReference type="ChEBI" id="CHEBI:74449"/>
        <dbReference type="EC" id="2.1.1.348"/>
    </reaction>
</comment>
<evidence type="ECO:0000256" key="4">
    <source>
        <dbReference type="ARBA" id="ARBA00022691"/>
    </source>
</evidence>
<dbReference type="EC" id="2.1.1.348" evidence="1"/>
<dbReference type="PROSITE" id="PS00092">
    <property type="entry name" value="N6_MTASE"/>
    <property type="match status" value="1"/>
</dbReference>
<evidence type="ECO:0000256" key="2">
    <source>
        <dbReference type="ARBA" id="ARBA00022603"/>
    </source>
</evidence>
<proteinExistence type="inferred from homology"/>